<protein>
    <submittedName>
        <fullName evidence="2">Deaminase</fullName>
    </submittedName>
</protein>
<evidence type="ECO:0000259" key="1">
    <source>
        <dbReference type="Pfam" id="PF01872"/>
    </source>
</evidence>
<dbReference type="SUPFAM" id="SSF53597">
    <property type="entry name" value="Dihydrofolate reductase-like"/>
    <property type="match status" value="1"/>
</dbReference>
<dbReference type="STRING" id="1379270.GEMMAAP_17415"/>
<dbReference type="InterPro" id="IPR050765">
    <property type="entry name" value="Riboflavin_Biosynth_HTPR"/>
</dbReference>
<evidence type="ECO:0000313" key="2">
    <source>
        <dbReference type="EMBL" id="AMW06084.1"/>
    </source>
</evidence>
<dbReference type="PANTHER" id="PTHR38011">
    <property type="entry name" value="DIHYDROFOLATE REDUCTASE FAMILY PROTEIN (AFU_ORTHOLOGUE AFUA_8G06820)"/>
    <property type="match status" value="1"/>
</dbReference>
<sequence>MATQYYTASSLDGFLADEHHSLDWLFQFPQEGEPDYLQFIKQVGALCMGSHTYEWLWRHHIAPDAPQPMAWPYTQPTWVFSSRTLPHIAGADITFVRGDVRPVYEAMQAAAGDQHVWIVGGGELAGQFHDAGLLDEIIVTLASVTLGRGMPLLPRRIVTPPLALTDVRQMGSGFAQLRYQVVRAT</sequence>
<dbReference type="Pfam" id="PF01872">
    <property type="entry name" value="RibD_C"/>
    <property type="match status" value="1"/>
</dbReference>
<accession>A0A143BNS3</accession>
<gene>
    <name evidence="2" type="ORF">GEMMAAP_17415</name>
</gene>
<dbReference type="GO" id="GO:0008703">
    <property type="term" value="F:5-amino-6-(5-phosphoribosylamino)uracil reductase activity"/>
    <property type="evidence" value="ECO:0007669"/>
    <property type="project" value="InterPro"/>
</dbReference>
<dbReference type="Gene3D" id="3.40.430.10">
    <property type="entry name" value="Dihydrofolate Reductase, subunit A"/>
    <property type="match status" value="1"/>
</dbReference>
<dbReference type="InterPro" id="IPR024072">
    <property type="entry name" value="DHFR-like_dom_sf"/>
</dbReference>
<dbReference type="KEGG" id="gph:GEMMAAP_17415"/>
<dbReference type="PANTHER" id="PTHR38011:SF11">
    <property type="entry name" value="2,5-DIAMINO-6-RIBOSYLAMINO-4(3H)-PYRIMIDINONE 5'-PHOSPHATE REDUCTASE"/>
    <property type="match status" value="1"/>
</dbReference>
<dbReference type="eggNOG" id="COG0262">
    <property type="taxonomic scope" value="Bacteria"/>
</dbReference>
<keyword evidence="3" id="KW-1185">Reference proteome</keyword>
<dbReference type="RefSeq" id="WP_026848185.1">
    <property type="nucleotide sequence ID" value="NZ_CP011454.1"/>
</dbReference>
<dbReference type="OrthoDB" id="195113at2"/>
<organism evidence="2 3">
    <name type="scientific">Gemmatimonas phototrophica</name>
    <dbReference type="NCBI Taxonomy" id="1379270"/>
    <lineage>
        <taxon>Bacteria</taxon>
        <taxon>Pseudomonadati</taxon>
        <taxon>Gemmatimonadota</taxon>
        <taxon>Gemmatimonadia</taxon>
        <taxon>Gemmatimonadales</taxon>
        <taxon>Gemmatimonadaceae</taxon>
        <taxon>Gemmatimonas</taxon>
    </lineage>
</organism>
<dbReference type="EMBL" id="CP011454">
    <property type="protein sequence ID" value="AMW06084.1"/>
    <property type="molecule type" value="Genomic_DNA"/>
</dbReference>
<name>A0A143BNS3_9BACT</name>
<dbReference type="GO" id="GO:0009231">
    <property type="term" value="P:riboflavin biosynthetic process"/>
    <property type="evidence" value="ECO:0007669"/>
    <property type="project" value="InterPro"/>
</dbReference>
<reference evidence="2 3" key="2">
    <citation type="journal article" date="2016" name="Environ. Microbiol. Rep.">
        <title>Metagenomic evidence for the presence of phototrophic Gemmatimonadetes bacteria in diverse environments.</title>
        <authorList>
            <person name="Zeng Y."/>
            <person name="Baumbach J."/>
            <person name="Barbosa E.G."/>
            <person name="Azevedo V."/>
            <person name="Zhang C."/>
            <person name="Koblizek M."/>
        </authorList>
    </citation>
    <scope>NUCLEOTIDE SEQUENCE [LARGE SCALE GENOMIC DNA]</scope>
    <source>
        <strain evidence="2 3">AP64</strain>
    </source>
</reference>
<dbReference type="InterPro" id="IPR002734">
    <property type="entry name" value="RibDG_C"/>
</dbReference>
<dbReference type="Proteomes" id="UP000076404">
    <property type="component" value="Chromosome"/>
</dbReference>
<dbReference type="AlphaFoldDB" id="A0A143BNS3"/>
<proteinExistence type="predicted"/>
<reference evidence="2 3" key="1">
    <citation type="journal article" date="2014" name="Proc. Natl. Acad. Sci. U.S.A.">
        <title>Functional type 2 photosynthetic reaction centers found in the rare bacterial phylum Gemmatimonadetes.</title>
        <authorList>
            <person name="Zeng Y."/>
            <person name="Feng F."/>
            <person name="Medova H."/>
            <person name="Dean J."/>
            <person name="Koblizek M."/>
        </authorList>
    </citation>
    <scope>NUCLEOTIDE SEQUENCE [LARGE SCALE GENOMIC DNA]</scope>
    <source>
        <strain evidence="2 3">AP64</strain>
    </source>
</reference>
<feature type="domain" description="Bacterial bifunctional deaminase-reductase C-terminal" evidence="1">
    <location>
        <begin position="7"/>
        <end position="173"/>
    </location>
</feature>
<evidence type="ECO:0000313" key="3">
    <source>
        <dbReference type="Proteomes" id="UP000076404"/>
    </source>
</evidence>